<evidence type="ECO:0000256" key="4">
    <source>
        <dbReference type="ARBA" id="ARBA00022692"/>
    </source>
</evidence>
<dbReference type="AlphaFoldDB" id="A0A8D5UD87"/>
<organism evidence="10 11">
    <name type="scientific">Polycladomyces abyssicola</name>
    <dbReference type="NCBI Taxonomy" id="1125966"/>
    <lineage>
        <taxon>Bacteria</taxon>
        <taxon>Bacillati</taxon>
        <taxon>Bacillota</taxon>
        <taxon>Bacilli</taxon>
        <taxon>Bacillales</taxon>
        <taxon>Thermoactinomycetaceae</taxon>
        <taxon>Polycladomyces</taxon>
    </lineage>
</organism>
<dbReference type="PANTHER" id="PTHR33910">
    <property type="entry name" value="PROTEIN TRANSLOCASE SUBUNIT SECE"/>
    <property type="match status" value="1"/>
</dbReference>
<comment type="subunit">
    <text evidence="9">Component of the Sec protein translocase complex. Heterotrimer consisting of SecY, SecE and SecG subunits. The heterotrimers can form oligomers, although 1 heterotrimer is thought to be able to translocate proteins. Interacts with the ribosome. Interacts with SecDF, and other proteins may be involved. Interacts with SecA.</text>
</comment>
<dbReference type="GO" id="GO:0009306">
    <property type="term" value="P:protein secretion"/>
    <property type="evidence" value="ECO:0007669"/>
    <property type="project" value="UniProtKB-UniRule"/>
</dbReference>
<comment type="function">
    <text evidence="9">Essential subunit of the Sec protein translocation channel SecYEG. Clamps together the 2 halves of SecY. May contact the channel plug during translocation.</text>
</comment>
<reference evidence="10" key="2">
    <citation type="journal article" date="2021" name="Microbiol. Resour. Announc.">
        <title>Complete Genome Sequence of Polycladomyces abyssicola JIR-001T, Isolated from Hemipelagic Sediment in Deep Seawater.</title>
        <authorList>
            <person name="Tsubouchi T."/>
            <person name="Kaneko Y."/>
        </authorList>
    </citation>
    <scope>NUCLEOTIDE SEQUENCE</scope>
    <source>
        <strain evidence="10">JIR-001</strain>
    </source>
</reference>
<comment type="subcellular location">
    <subcellularLocation>
        <location evidence="9">Cell membrane</location>
        <topology evidence="9">Single-pass membrane protein</topology>
    </subcellularLocation>
    <subcellularLocation>
        <location evidence="1">Membrane</location>
    </subcellularLocation>
</comment>
<name>A0A8D5UD87_9BACL</name>
<keyword evidence="2 9" id="KW-0813">Transport</keyword>
<proteinExistence type="inferred from homology"/>
<keyword evidence="6 9" id="KW-1133">Transmembrane helix</keyword>
<dbReference type="InterPro" id="IPR001901">
    <property type="entry name" value="Translocase_SecE/Sec61-g"/>
</dbReference>
<gene>
    <name evidence="9" type="primary">secE</name>
    <name evidence="10" type="ORF">JIR001_01590</name>
</gene>
<dbReference type="EMBL" id="AP024601">
    <property type="protein sequence ID" value="BCU80376.1"/>
    <property type="molecule type" value="Genomic_DNA"/>
</dbReference>
<dbReference type="PANTHER" id="PTHR33910:SF1">
    <property type="entry name" value="PROTEIN TRANSLOCASE SUBUNIT SECE"/>
    <property type="match status" value="1"/>
</dbReference>
<comment type="similarity">
    <text evidence="9">Belongs to the SecE/SEC61-gamma family.</text>
</comment>
<evidence type="ECO:0000256" key="8">
    <source>
        <dbReference type="ARBA" id="ARBA00023136"/>
    </source>
</evidence>
<evidence type="ECO:0000256" key="3">
    <source>
        <dbReference type="ARBA" id="ARBA00022475"/>
    </source>
</evidence>
<evidence type="ECO:0000256" key="5">
    <source>
        <dbReference type="ARBA" id="ARBA00022927"/>
    </source>
</evidence>
<dbReference type="InterPro" id="IPR038379">
    <property type="entry name" value="SecE_sf"/>
</dbReference>
<dbReference type="Gene3D" id="1.20.5.1030">
    <property type="entry name" value="Preprotein translocase secy subunit"/>
    <property type="match status" value="1"/>
</dbReference>
<dbReference type="KEGG" id="pabs:JIR001_01590"/>
<evidence type="ECO:0000256" key="7">
    <source>
        <dbReference type="ARBA" id="ARBA00023010"/>
    </source>
</evidence>
<evidence type="ECO:0000256" key="9">
    <source>
        <dbReference type="HAMAP-Rule" id="MF_00422"/>
    </source>
</evidence>
<evidence type="ECO:0000256" key="6">
    <source>
        <dbReference type="ARBA" id="ARBA00022989"/>
    </source>
</evidence>
<feature type="transmembrane region" description="Helical" evidence="9">
    <location>
        <begin position="40"/>
        <end position="61"/>
    </location>
</feature>
<dbReference type="GO" id="GO:0006605">
    <property type="term" value="P:protein targeting"/>
    <property type="evidence" value="ECO:0007669"/>
    <property type="project" value="UniProtKB-UniRule"/>
</dbReference>
<sequence>MGLLGRLGSGISKSISGTAQFFRSGIAELKKVRWPNRQELISYTTIVIVTVTILTLFFAAVDFGIGQLLALLTR</sequence>
<keyword evidence="7 9" id="KW-0811">Translocation</keyword>
<dbReference type="GO" id="GO:0065002">
    <property type="term" value="P:intracellular protein transmembrane transport"/>
    <property type="evidence" value="ECO:0007669"/>
    <property type="project" value="UniProtKB-UniRule"/>
</dbReference>
<keyword evidence="11" id="KW-1185">Reference proteome</keyword>
<dbReference type="GO" id="GO:0043952">
    <property type="term" value="P:protein transport by the Sec complex"/>
    <property type="evidence" value="ECO:0007669"/>
    <property type="project" value="UniProtKB-UniRule"/>
</dbReference>
<keyword evidence="8 9" id="KW-0472">Membrane</keyword>
<evidence type="ECO:0000313" key="10">
    <source>
        <dbReference type="EMBL" id="BCU80376.1"/>
    </source>
</evidence>
<reference evidence="10" key="1">
    <citation type="journal article" date="2013" name="Int. J. Syst. Evol. Microbiol.">
        <title>Polycladomyces abyssicola gen. nov., sp. nov., a thermophilic filamentous bacterium isolated from hemipelagic sediment.</title>
        <authorList>
            <person name="Tsubouchi T."/>
            <person name="Shimane Y."/>
            <person name="Mori K."/>
            <person name="Usui K."/>
            <person name="Hiraki T."/>
            <person name="Tame A."/>
            <person name="Uematsu K."/>
            <person name="Maruyama T."/>
            <person name="Hatada Y."/>
        </authorList>
    </citation>
    <scope>NUCLEOTIDE SEQUENCE</scope>
    <source>
        <strain evidence="10">JIR-001</strain>
    </source>
</reference>
<dbReference type="NCBIfam" id="TIGR00964">
    <property type="entry name" value="secE_bact"/>
    <property type="match status" value="1"/>
</dbReference>
<dbReference type="GO" id="GO:0008320">
    <property type="term" value="F:protein transmembrane transporter activity"/>
    <property type="evidence" value="ECO:0007669"/>
    <property type="project" value="UniProtKB-UniRule"/>
</dbReference>
<dbReference type="HAMAP" id="MF_00422">
    <property type="entry name" value="SecE"/>
    <property type="match status" value="1"/>
</dbReference>
<dbReference type="RefSeq" id="WP_212773775.1">
    <property type="nucleotide sequence ID" value="NZ_AP024601.1"/>
</dbReference>
<dbReference type="Proteomes" id="UP000677436">
    <property type="component" value="Chromosome"/>
</dbReference>
<protein>
    <recommendedName>
        <fullName evidence="9">Protein translocase subunit SecE</fullName>
    </recommendedName>
</protein>
<keyword evidence="4 9" id="KW-0812">Transmembrane</keyword>
<evidence type="ECO:0000313" key="11">
    <source>
        <dbReference type="Proteomes" id="UP000677436"/>
    </source>
</evidence>
<dbReference type="Pfam" id="PF00584">
    <property type="entry name" value="SecE"/>
    <property type="match status" value="1"/>
</dbReference>
<evidence type="ECO:0000256" key="1">
    <source>
        <dbReference type="ARBA" id="ARBA00004370"/>
    </source>
</evidence>
<dbReference type="GO" id="GO:0005886">
    <property type="term" value="C:plasma membrane"/>
    <property type="evidence" value="ECO:0007669"/>
    <property type="project" value="UniProtKB-SubCell"/>
</dbReference>
<accession>A0A8D5UD87</accession>
<evidence type="ECO:0000256" key="2">
    <source>
        <dbReference type="ARBA" id="ARBA00022448"/>
    </source>
</evidence>
<dbReference type="InterPro" id="IPR005807">
    <property type="entry name" value="SecE_bac"/>
</dbReference>
<keyword evidence="3 9" id="KW-1003">Cell membrane</keyword>
<keyword evidence="5 9" id="KW-0653">Protein transport</keyword>